<reference evidence="2 3" key="1">
    <citation type="submission" date="2020-02" db="EMBL/GenBank/DDBJ databases">
        <title>Genomic and physiological characterization of two novel Nitrospinaceae genera.</title>
        <authorList>
            <person name="Mueller A.J."/>
            <person name="Jung M.-Y."/>
            <person name="Strachan C.R."/>
            <person name="Herbold C.W."/>
            <person name="Kirkegaard R.H."/>
            <person name="Daims H."/>
        </authorList>
    </citation>
    <scope>NUCLEOTIDE SEQUENCE [LARGE SCALE GENOMIC DNA]</scope>
    <source>
        <strain evidence="2">EB</strain>
    </source>
</reference>
<dbReference type="InterPro" id="IPR003607">
    <property type="entry name" value="HD/PDEase_dom"/>
</dbReference>
<evidence type="ECO:0000313" key="2">
    <source>
        <dbReference type="EMBL" id="QPJ62684.1"/>
    </source>
</evidence>
<evidence type="ECO:0000313" key="3">
    <source>
        <dbReference type="Proteomes" id="UP000594688"/>
    </source>
</evidence>
<evidence type="ECO:0000259" key="1">
    <source>
        <dbReference type="PROSITE" id="PS51833"/>
    </source>
</evidence>
<accession>A0A7T0BXD1</accession>
<dbReference type="Pfam" id="PF08668">
    <property type="entry name" value="HDOD"/>
    <property type="match status" value="1"/>
</dbReference>
<dbReference type="SUPFAM" id="SSF109604">
    <property type="entry name" value="HD-domain/PDEase-like"/>
    <property type="match status" value="1"/>
</dbReference>
<feature type="domain" description="HDOD" evidence="1">
    <location>
        <begin position="15"/>
        <end position="212"/>
    </location>
</feature>
<dbReference type="EMBL" id="CP048685">
    <property type="protein sequence ID" value="QPJ62684.1"/>
    <property type="molecule type" value="Genomic_DNA"/>
</dbReference>
<dbReference type="PANTHER" id="PTHR33525:SF3">
    <property type="entry name" value="RIBONUCLEASE Y"/>
    <property type="match status" value="1"/>
</dbReference>
<gene>
    <name evidence="2" type="ORF">G3M70_12680</name>
</gene>
<organism evidence="2 3">
    <name type="scientific">Candidatus Nitronauta litoralis</name>
    <dbReference type="NCBI Taxonomy" id="2705533"/>
    <lineage>
        <taxon>Bacteria</taxon>
        <taxon>Pseudomonadati</taxon>
        <taxon>Nitrospinota/Tectimicrobiota group</taxon>
        <taxon>Nitrospinota</taxon>
        <taxon>Nitrospinia</taxon>
        <taxon>Nitrospinales</taxon>
        <taxon>Nitrospinaceae</taxon>
        <taxon>Candidatus Nitronauta</taxon>
    </lineage>
</organism>
<dbReference type="InterPro" id="IPR013976">
    <property type="entry name" value="HDOD"/>
</dbReference>
<dbReference type="InterPro" id="IPR052340">
    <property type="entry name" value="RNase_Y/CdgJ"/>
</dbReference>
<proteinExistence type="predicted"/>
<dbReference type="Gene3D" id="1.10.3210.10">
    <property type="entry name" value="Hypothetical protein af1432"/>
    <property type="match status" value="1"/>
</dbReference>
<dbReference type="KEGG" id="nli:G3M70_12680"/>
<dbReference type="PROSITE" id="PS51833">
    <property type="entry name" value="HDOD"/>
    <property type="match status" value="1"/>
</dbReference>
<dbReference type="SMART" id="SM00471">
    <property type="entry name" value="HDc"/>
    <property type="match status" value="1"/>
</dbReference>
<dbReference type="Proteomes" id="UP000594688">
    <property type="component" value="Chromosome"/>
</dbReference>
<protein>
    <submittedName>
        <fullName evidence="2">HDOD domain-containing protein</fullName>
    </submittedName>
</protein>
<sequence length="284" mass="31784">MRDEILNRMGEKGNIPPLPDILIRLEAKIDDPGGELDDIAQLIETEPVLAGRLLALSNSVFFGAGREKILSLKGAVLRLGLKLVLDLAYTLELPRIFAGVGTFKQDKFWKHCLAVGVLSRHIAGRWDPERRIGEQAYLAGLMHDIGILVFYFLIPKEYRNFLRGIEDKESPLETLEREQFGICHAELGAGFIKKWWPLDAEVVEAVGRHHQKLDPSKDQDMVVAAVNLSNAIANIHEWRVGLGNPGDALNRKFLIAKGMTLETYQEFVDDARESLKAAQNILGK</sequence>
<dbReference type="AlphaFoldDB" id="A0A7T0BXD1"/>
<name>A0A7T0BXD1_9BACT</name>
<dbReference type="PANTHER" id="PTHR33525">
    <property type="match status" value="1"/>
</dbReference>